<dbReference type="PATRIC" id="fig|909613.9.peg.724"/>
<dbReference type="eggNOG" id="COG0204">
    <property type="taxonomic scope" value="Bacteria"/>
</dbReference>
<evidence type="ECO:0000313" key="4">
    <source>
        <dbReference type="EMBL" id="EWC63995.1"/>
    </source>
</evidence>
<gene>
    <name evidence="4" type="ORF">UO65_0706</name>
</gene>
<dbReference type="STRING" id="909613.UO65_0706"/>
<protein>
    <submittedName>
        <fullName evidence="4">1-acyl-sn-glycerol-3-phosphate acyltransferase</fullName>
        <ecNumber evidence="4">2.3.1.51</ecNumber>
    </submittedName>
</protein>
<evidence type="ECO:0000256" key="2">
    <source>
        <dbReference type="ARBA" id="ARBA00023315"/>
    </source>
</evidence>
<reference evidence="4 5" key="1">
    <citation type="journal article" date="2014" name="Genome Announc.">
        <title>Draft Genome Sequence of the Antitrypanosomally Active Sponge-Associated Bacterium Actinokineospora sp. Strain EG49.</title>
        <authorList>
            <person name="Harjes J."/>
            <person name="Ryu T."/>
            <person name="Abdelmohsen U.R."/>
            <person name="Moitinho-Silva L."/>
            <person name="Horn H."/>
            <person name="Ravasi T."/>
            <person name="Hentschel U."/>
        </authorList>
    </citation>
    <scope>NUCLEOTIDE SEQUENCE [LARGE SCALE GENOMIC DNA]</scope>
    <source>
        <strain evidence="4 5">EG49</strain>
    </source>
</reference>
<dbReference type="SUPFAM" id="SSF69593">
    <property type="entry name" value="Glycerol-3-phosphate (1)-acyltransferase"/>
    <property type="match status" value="1"/>
</dbReference>
<comment type="caution">
    <text evidence="4">The sequence shown here is derived from an EMBL/GenBank/DDBJ whole genome shotgun (WGS) entry which is preliminary data.</text>
</comment>
<dbReference type="EC" id="2.3.1.51" evidence="4"/>
<feature type="domain" description="Phospholipid/glycerol acyltransferase" evidence="3">
    <location>
        <begin position="54"/>
        <end position="164"/>
    </location>
</feature>
<keyword evidence="5" id="KW-1185">Reference proteome</keyword>
<dbReference type="Pfam" id="PF01553">
    <property type="entry name" value="Acyltransferase"/>
    <property type="match status" value="1"/>
</dbReference>
<keyword evidence="2 4" id="KW-0012">Acyltransferase</keyword>
<evidence type="ECO:0000313" key="5">
    <source>
        <dbReference type="Proteomes" id="UP000019277"/>
    </source>
</evidence>
<dbReference type="Proteomes" id="UP000019277">
    <property type="component" value="Unassembled WGS sequence"/>
</dbReference>
<dbReference type="PANTHER" id="PTHR10434:SF11">
    <property type="entry name" value="1-ACYL-SN-GLYCEROL-3-PHOSPHATE ACYLTRANSFERASE"/>
    <property type="match status" value="1"/>
</dbReference>
<keyword evidence="1 4" id="KW-0808">Transferase</keyword>
<dbReference type="EMBL" id="AYXG01000027">
    <property type="protein sequence ID" value="EWC63995.1"/>
    <property type="molecule type" value="Genomic_DNA"/>
</dbReference>
<proteinExistence type="predicted"/>
<dbReference type="GO" id="GO:0006654">
    <property type="term" value="P:phosphatidic acid biosynthetic process"/>
    <property type="evidence" value="ECO:0007669"/>
    <property type="project" value="TreeGrafter"/>
</dbReference>
<evidence type="ECO:0000259" key="3">
    <source>
        <dbReference type="SMART" id="SM00563"/>
    </source>
</evidence>
<name>W7IST7_9PSEU</name>
<dbReference type="GO" id="GO:0005886">
    <property type="term" value="C:plasma membrane"/>
    <property type="evidence" value="ECO:0007669"/>
    <property type="project" value="TreeGrafter"/>
</dbReference>
<dbReference type="PANTHER" id="PTHR10434">
    <property type="entry name" value="1-ACYL-SN-GLYCEROL-3-PHOSPHATE ACYLTRANSFERASE"/>
    <property type="match status" value="1"/>
</dbReference>
<organism evidence="4 5">
    <name type="scientific">Actinokineospora spheciospongiae</name>
    <dbReference type="NCBI Taxonomy" id="909613"/>
    <lineage>
        <taxon>Bacteria</taxon>
        <taxon>Bacillati</taxon>
        <taxon>Actinomycetota</taxon>
        <taxon>Actinomycetes</taxon>
        <taxon>Pseudonocardiales</taxon>
        <taxon>Pseudonocardiaceae</taxon>
        <taxon>Actinokineospora</taxon>
    </lineage>
</organism>
<dbReference type="AlphaFoldDB" id="W7IST7"/>
<sequence>MRGRAVSREQVPDLPPDALPRLHDLARLAAGHLHRPAFRTRVHHRDRVPGTGPVVLVANHSSLLEPQLIFGMLPRRSVFLVKSELFRGPLGRALRGIGQIPVRRGTPDRAPLMSAVRVLRGGGLVGVFPEGTRGAGDVSAAEQGAAWLVRTTGARVLPVASRGTHRPAGSPRRLRPVVDLLVGEPFDLEVGKGRTGLTRATETIRGRLADLVRELDERRQPSSQQNKATR</sequence>
<accession>W7IST7</accession>
<dbReference type="CDD" id="cd07989">
    <property type="entry name" value="LPLAT_AGPAT-like"/>
    <property type="match status" value="1"/>
</dbReference>
<dbReference type="GO" id="GO:0003841">
    <property type="term" value="F:1-acylglycerol-3-phosphate O-acyltransferase activity"/>
    <property type="evidence" value="ECO:0007669"/>
    <property type="project" value="UniProtKB-EC"/>
</dbReference>
<dbReference type="InterPro" id="IPR002123">
    <property type="entry name" value="Plipid/glycerol_acylTrfase"/>
</dbReference>
<dbReference type="SMART" id="SM00563">
    <property type="entry name" value="PlsC"/>
    <property type="match status" value="1"/>
</dbReference>
<evidence type="ECO:0000256" key="1">
    <source>
        <dbReference type="ARBA" id="ARBA00022679"/>
    </source>
</evidence>